<evidence type="ECO:0000256" key="3">
    <source>
        <dbReference type="ARBA" id="ARBA00022448"/>
    </source>
</evidence>
<keyword evidence="6 9" id="KW-0812">Transmembrane</keyword>
<evidence type="ECO:0000259" key="12">
    <source>
        <dbReference type="Pfam" id="PF00482"/>
    </source>
</evidence>
<dbReference type="FunFam" id="1.20.81.30:FF:000001">
    <property type="entry name" value="Type II secretion system protein F"/>
    <property type="match status" value="2"/>
</dbReference>
<keyword evidence="5" id="KW-0997">Cell inner membrane</keyword>
<dbReference type="PRINTS" id="PR00812">
    <property type="entry name" value="BCTERIALGSPF"/>
</dbReference>
<keyword evidence="8 11" id="KW-0472">Membrane</keyword>
<keyword evidence="3 9" id="KW-0813">Transport</keyword>
<dbReference type="PANTHER" id="PTHR30012">
    <property type="entry name" value="GENERAL SECRETION PATHWAY PROTEIN"/>
    <property type="match status" value="1"/>
</dbReference>
<dbReference type="Gene3D" id="1.20.81.30">
    <property type="entry name" value="Type II secretion system (T2SS), domain F"/>
    <property type="match status" value="2"/>
</dbReference>
<organism evidence="13">
    <name type="scientific">Candidatus Tenderia electrophaga</name>
    <dbReference type="NCBI Taxonomy" id="1748243"/>
    <lineage>
        <taxon>Bacteria</taxon>
        <taxon>Pseudomonadati</taxon>
        <taxon>Pseudomonadota</taxon>
        <taxon>Gammaproteobacteria</taxon>
        <taxon>Candidatus Tenderiales</taxon>
        <taxon>Candidatus Tenderiaceae</taxon>
        <taxon>Candidatus Tenderia</taxon>
    </lineage>
</organism>
<feature type="transmembrane region" description="Helical" evidence="11">
    <location>
        <begin position="286"/>
        <end position="309"/>
    </location>
</feature>
<name>A0A832N2T0_9GAMM</name>
<dbReference type="PANTHER" id="PTHR30012:SF7">
    <property type="entry name" value="PROTEIN TRANSPORT PROTEIN HOFC HOMOLOG"/>
    <property type="match status" value="1"/>
</dbReference>
<keyword evidence="4" id="KW-1003">Cell membrane</keyword>
<dbReference type="GO" id="GO:0005886">
    <property type="term" value="C:plasma membrane"/>
    <property type="evidence" value="ECO:0007669"/>
    <property type="project" value="UniProtKB-SubCell"/>
</dbReference>
<evidence type="ECO:0000256" key="9">
    <source>
        <dbReference type="RuleBase" id="RU003923"/>
    </source>
</evidence>
<feature type="region of interest" description="Disordered" evidence="10">
    <location>
        <begin position="1"/>
        <end position="23"/>
    </location>
</feature>
<evidence type="ECO:0000256" key="11">
    <source>
        <dbReference type="SAM" id="Phobius"/>
    </source>
</evidence>
<evidence type="ECO:0000256" key="6">
    <source>
        <dbReference type="ARBA" id="ARBA00022692"/>
    </source>
</evidence>
<feature type="domain" description="Type II secretion system protein GspF" evidence="12">
    <location>
        <begin position="279"/>
        <end position="401"/>
    </location>
</feature>
<dbReference type="PROSITE" id="PS00874">
    <property type="entry name" value="T2SP_F"/>
    <property type="match status" value="1"/>
</dbReference>
<dbReference type="InterPro" id="IPR018076">
    <property type="entry name" value="T2SS_GspF_dom"/>
</dbReference>
<feature type="domain" description="Type II secretion system protein GspF" evidence="12">
    <location>
        <begin position="75"/>
        <end position="198"/>
    </location>
</feature>
<comment type="caution">
    <text evidence="13">The sequence shown here is derived from an EMBL/GenBank/DDBJ whole genome shotgun (WGS) entry which is preliminary data.</text>
</comment>
<keyword evidence="7 11" id="KW-1133">Transmembrane helix</keyword>
<feature type="transmembrane region" description="Helical" evidence="11">
    <location>
        <begin position="176"/>
        <end position="201"/>
    </location>
</feature>
<evidence type="ECO:0000256" key="10">
    <source>
        <dbReference type="SAM" id="MobiDB-lite"/>
    </source>
</evidence>
<dbReference type="GO" id="GO:0015628">
    <property type="term" value="P:protein secretion by the type II secretion system"/>
    <property type="evidence" value="ECO:0007669"/>
    <property type="project" value="TreeGrafter"/>
</dbReference>
<dbReference type="EMBL" id="DRNF01000077">
    <property type="protein sequence ID" value="HHJ80220.1"/>
    <property type="molecule type" value="Genomic_DNA"/>
</dbReference>
<feature type="compositionally biased region" description="Basic and acidic residues" evidence="10">
    <location>
        <begin position="7"/>
        <end position="23"/>
    </location>
</feature>
<dbReference type="Pfam" id="PF00482">
    <property type="entry name" value="T2SSF"/>
    <property type="match status" value="2"/>
</dbReference>
<accession>A0A832N2T0</accession>
<sequence>MAAKAASKHDTFLWEGTDKRGNRTKGEVMAASPTLAKAELRRQGVNPLKVKKKPKPLFGSGAKSKKITPKDIAIFSRQMATMMSSGVPLVQSFEIVGRGHENPSMQDMLLKVKNDIEGGNSFAEALSKFPDHFDGLYCNLINAGEQAGILETMLHKVALYKEKIEAIKGKIKKAMFYPMAVVIAAFVVTAILLIFVVPQFATMFADFGADLPAMTLMVVAMSDFMVEYWYIVFIAIYAVLFTFKQAKKRSRAFRDFLDRAVLKAPIFGSLLHKAAIARFARTLSTMFAAGVPLVEAMTTVAGAAGNVVYTNAILRMRDEIATGISLQQAMRQAQLFPNMVVQLVAIGEEAGSIDAMLAKVADFYEEEVDNAVDALSSLMEPLIMAFLGVIIGGLVVAMYLPIFKMGQVV</sequence>
<feature type="transmembrane region" description="Helical" evidence="11">
    <location>
        <begin position="213"/>
        <end position="240"/>
    </location>
</feature>
<evidence type="ECO:0000256" key="5">
    <source>
        <dbReference type="ARBA" id="ARBA00022519"/>
    </source>
</evidence>
<dbReference type="AlphaFoldDB" id="A0A832N2T0"/>
<dbReference type="InterPro" id="IPR003004">
    <property type="entry name" value="GspF/PilC"/>
</dbReference>
<evidence type="ECO:0000256" key="1">
    <source>
        <dbReference type="ARBA" id="ARBA00004429"/>
    </source>
</evidence>
<dbReference type="InterPro" id="IPR042094">
    <property type="entry name" value="T2SS_GspF_sf"/>
</dbReference>
<evidence type="ECO:0000256" key="2">
    <source>
        <dbReference type="ARBA" id="ARBA00005745"/>
    </source>
</evidence>
<dbReference type="Proteomes" id="UP000885832">
    <property type="component" value="Unassembled WGS sequence"/>
</dbReference>
<feature type="transmembrane region" description="Helical" evidence="11">
    <location>
        <begin position="382"/>
        <end position="402"/>
    </location>
</feature>
<comment type="subcellular location">
    <subcellularLocation>
        <location evidence="1 9">Cell inner membrane</location>
        <topology evidence="1 9">Multi-pass membrane protein</topology>
    </subcellularLocation>
</comment>
<evidence type="ECO:0000313" key="13">
    <source>
        <dbReference type="EMBL" id="HHJ80220.1"/>
    </source>
</evidence>
<protein>
    <submittedName>
        <fullName evidence="13">Type II secretion system F family protein</fullName>
    </submittedName>
</protein>
<reference evidence="13" key="1">
    <citation type="journal article" date="2020" name="mSystems">
        <title>Genome- and Community-Level Interaction Insights into Carbon Utilization and Element Cycling Functions of Hydrothermarchaeota in Hydrothermal Sediment.</title>
        <authorList>
            <person name="Zhou Z."/>
            <person name="Liu Y."/>
            <person name="Xu W."/>
            <person name="Pan J."/>
            <person name="Luo Z.H."/>
            <person name="Li M."/>
        </authorList>
    </citation>
    <scope>NUCLEOTIDE SEQUENCE [LARGE SCALE GENOMIC DNA]</scope>
    <source>
        <strain evidence="13">HyVt-505</strain>
    </source>
</reference>
<dbReference type="InterPro" id="IPR001992">
    <property type="entry name" value="T2SS_GspF/T4SS_PilC_CS"/>
</dbReference>
<evidence type="ECO:0000256" key="4">
    <source>
        <dbReference type="ARBA" id="ARBA00022475"/>
    </source>
</evidence>
<comment type="similarity">
    <text evidence="2 9">Belongs to the GSP F family.</text>
</comment>
<evidence type="ECO:0000256" key="8">
    <source>
        <dbReference type="ARBA" id="ARBA00023136"/>
    </source>
</evidence>
<proteinExistence type="inferred from homology"/>
<evidence type="ECO:0000256" key="7">
    <source>
        <dbReference type="ARBA" id="ARBA00022989"/>
    </source>
</evidence>
<gene>
    <name evidence="13" type="ORF">ENJ65_01150</name>
</gene>